<dbReference type="InterPro" id="IPR035919">
    <property type="entry name" value="EAL_sf"/>
</dbReference>
<dbReference type="Pfam" id="PF00563">
    <property type="entry name" value="EAL"/>
    <property type="match status" value="1"/>
</dbReference>
<dbReference type="InterPro" id="IPR052155">
    <property type="entry name" value="Biofilm_reg_signaling"/>
</dbReference>
<dbReference type="PROSITE" id="PS50112">
    <property type="entry name" value="PAS"/>
    <property type="match status" value="1"/>
</dbReference>
<proteinExistence type="predicted"/>
<dbReference type="SUPFAM" id="SSF141868">
    <property type="entry name" value="EAL domain-like"/>
    <property type="match status" value="1"/>
</dbReference>
<dbReference type="InterPro" id="IPR000014">
    <property type="entry name" value="PAS"/>
</dbReference>
<dbReference type="InterPro" id="IPR013656">
    <property type="entry name" value="PAS_4"/>
</dbReference>
<evidence type="ECO:0000259" key="2">
    <source>
        <dbReference type="PROSITE" id="PS50883"/>
    </source>
</evidence>
<dbReference type="SMART" id="SM00052">
    <property type="entry name" value="EAL"/>
    <property type="match status" value="1"/>
</dbReference>
<dbReference type="PROSITE" id="PS50883">
    <property type="entry name" value="EAL"/>
    <property type="match status" value="1"/>
</dbReference>
<dbReference type="Pfam" id="PF08448">
    <property type="entry name" value="PAS_4"/>
    <property type="match status" value="1"/>
</dbReference>
<dbReference type="RefSeq" id="WP_189446475.1">
    <property type="nucleotide sequence ID" value="NZ_BMXY01000001.1"/>
</dbReference>
<evidence type="ECO:0000259" key="3">
    <source>
        <dbReference type="PROSITE" id="PS50887"/>
    </source>
</evidence>
<dbReference type="Gene3D" id="3.30.450.20">
    <property type="entry name" value="PAS domain"/>
    <property type="match status" value="1"/>
</dbReference>
<dbReference type="SUPFAM" id="SSF55785">
    <property type="entry name" value="PYP-like sensor domain (PAS domain)"/>
    <property type="match status" value="1"/>
</dbReference>
<dbReference type="PANTHER" id="PTHR44757:SF2">
    <property type="entry name" value="BIOFILM ARCHITECTURE MAINTENANCE PROTEIN MBAA"/>
    <property type="match status" value="1"/>
</dbReference>
<dbReference type="InterPro" id="IPR043128">
    <property type="entry name" value="Rev_trsase/Diguanyl_cyclase"/>
</dbReference>
<evidence type="ECO:0000313" key="4">
    <source>
        <dbReference type="EMBL" id="GGZ52556.1"/>
    </source>
</evidence>
<dbReference type="NCBIfam" id="TIGR00254">
    <property type="entry name" value="GGDEF"/>
    <property type="match status" value="1"/>
</dbReference>
<reference evidence="5" key="1">
    <citation type="journal article" date="2019" name="Int. J. Syst. Evol. Microbiol.">
        <title>The Global Catalogue of Microorganisms (GCM) 10K type strain sequencing project: providing services to taxonomists for standard genome sequencing and annotation.</title>
        <authorList>
            <consortium name="The Broad Institute Genomics Platform"/>
            <consortium name="The Broad Institute Genome Sequencing Center for Infectious Disease"/>
            <person name="Wu L."/>
            <person name="Ma J."/>
        </authorList>
    </citation>
    <scope>NUCLEOTIDE SEQUENCE [LARGE SCALE GENOMIC DNA]</scope>
    <source>
        <strain evidence="5">KCTC 22558</strain>
    </source>
</reference>
<dbReference type="Pfam" id="PF00990">
    <property type="entry name" value="GGDEF"/>
    <property type="match status" value="1"/>
</dbReference>
<evidence type="ECO:0000313" key="5">
    <source>
        <dbReference type="Proteomes" id="UP000643403"/>
    </source>
</evidence>
<dbReference type="InterPro" id="IPR000160">
    <property type="entry name" value="GGDEF_dom"/>
</dbReference>
<dbReference type="NCBIfam" id="TIGR00229">
    <property type="entry name" value="sensory_box"/>
    <property type="match status" value="1"/>
</dbReference>
<dbReference type="SMART" id="SM00267">
    <property type="entry name" value="GGDEF"/>
    <property type="match status" value="1"/>
</dbReference>
<dbReference type="CDD" id="cd01949">
    <property type="entry name" value="GGDEF"/>
    <property type="match status" value="1"/>
</dbReference>
<protein>
    <submittedName>
        <fullName evidence="4">Bifunctional diguanylate cyclase/phosphodiesterase</fullName>
    </submittedName>
</protein>
<feature type="domain" description="EAL" evidence="2">
    <location>
        <begin position="471"/>
        <end position="725"/>
    </location>
</feature>
<dbReference type="InterPro" id="IPR001633">
    <property type="entry name" value="EAL_dom"/>
</dbReference>
<accession>A0ABQ3BNT7</accession>
<gene>
    <name evidence="4" type="ORF">GCM10008101_02030</name>
</gene>
<feature type="domain" description="GGDEF" evidence="3">
    <location>
        <begin position="325"/>
        <end position="462"/>
    </location>
</feature>
<dbReference type="InterPro" id="IPR029787">
    <property type="entry name" value="Nucleotide_cyclase"/>
</dbReference>
<name>A0ABQ3BNT7_9GAMM</name>
<dbReference type="Gene3D" id="3.30.70.270">
    <property type="match status" value="1"/>
</dbReference>
<dbReference type="PANTHER" id="PTHR44757">
    <property type="entry name" value="DIGUANYLATE CYCLASE DGCP"/>
    <property type="match status" value="1"/>
</dbReference>
<organism evidence="4 5">
    <name type="scientific">Cognatilysobacter xinjiangensis</name>
    <dbReference type="NCBI Taxonomy" id="546892"/>
    <lineage>
        <taxon>Bacteria</taxon>
        <taxon>Pseudomonadati</taxon>
        <taxon>Pseudomonadota</taxon>
        <taxon>Gammaproteobacteria</taxon>
        <taxon>Lysobacterales</taxon>
        <taxon>Lysobacteraceae</taxon>
        <taxon>Cognatilysobacter</taxon>
    </lineage>
</organism>
<dbReference type="EMBL" id="BMXY01000001">
    <property type="protein sequence ID" value="GGZ52556.1"/>
    <property type="molecule type" value="Genomic_DNA"/>
</dbReference>
<dbReference type="PROSITE" id="PS50887">
    <property type="entry name" value="GGDEF"/>
    <property type="match status" value="1"/>
</dbReference>
<dbReference type="CDD" id="cd01948">
    <property type="entry name" value="EAL"/>
    <property type="match status" value="1"/>
</dbReference>
<dbReference type="CDD" id="cd00130">
    <property type="entry name" value="PAS"/>
    <property type="match status" value="1"/>
</dbReference>
<dbReference type="SMART" id="SM00091">
    <property type="entry name" value="PAS"/>
    <property type="match status" value="1"/>
</dbReference>
<sequence>MALSSTPSDLSLPSPSLLAEALAHASGWGAEFDDVVALAARVADAPFAWLTLADASGAMQVVARFGLDEGMDDSLLALVESLNPELPRLTVPDAQDDPCFVDEPVVAGAPALRFVHAQALLGDAGHIGTLAIADAAPRASCGRETMQALARVVLLGEKLIERHCLQRRNRIATQIMQAGFNAMIVTDEHGQLTLANRAAEMLFGMRVRQIRGMPLDVLFPAQLQADPAAVTAWLQADDAEATGRAPQQQLQVRGPNGDVRTLEGTRCVWRLGQGHGRAFILRDITDDLAQQATLRQLALYDALTGLPNRTALVEALTARLEATESPLALALLGLDNFKTINDTLGHAAGDTVLQAVASRLRLALPAGVQVGRFGGDEFGVLFDGIATADLPPLLECMLQAVGEPMEVVGTPVHFEASVGIAVREDLHSEDSLPNASELIARADLALYKAKARGGRQWCRYDLGMRREVIDRRMLEVELRRAFARGEFELHYQPQVDLANGLTFGAEALLRWRHPERGLLAPAAFLDVLASSALANDVGRWIIRQACRDAATWPEVGGRRIDISINLFPGQVHETDLRHDVDVALRESGLAPERLELEITETIALKPDDSASYALAALRDRGVRLSFDDFGTGFASLSMLQRFPIDRVKIDRSFVRDMLDNRGDAAIVKSIVLISRNMELHVTAEGVESQAQAELLRGLGCNAAQGFLYSPALSPRAFEDWLAAQTANPAAAPWRRLEAQDG</sequence>
<comment type="caution">
    <text evidence="4">The sequence shown here is derived from an EMBL/GenBank/DDBJ whole genome shotgun (WGS) entry which is preliminary data.</text>
</comment>
<evidence type="ECO:0000259" key="1">
    <source>
        <dbReference type="PROSITE" id="PS50112"/>
    </source>
</evidence>
<keyword evidence="5" id="KW-1185">Reference proteome</keyword>
<dbReference type="SUPFAM" id="SSF55781">
    <property type="entry name" value="GAF domain-like"/>
    <property type="match status" value="1"/>
</dbReference>
<dbReference type="InterPro" id="IPR035965">
    <property type="entry name" value="PAS-like_dom_sf"/>
</dbReference>
<dbReference type="Gene3D" id="3.20.20.450">
    <property type="entry name" value="EAL domain"/>
    <property type="match status" value="1"/>
</dbReference>
<feature type="domain" description="PAS" evidence="1">
    <location>
        <begin position="168"/>
        <end position="220"/>
    </location>
</feature>
<dbReference type="Proteomes" id="UP000643403">
    <property type="component" value="Unassembled WGS sequence"/>
</dbReference>
<dbReference type="SUPFAM" id="SSF55073">
    <property type="entry name" value="Nucleotide cyclase"/>
    <property type="match status" value="1"/>
</dbReference>